<sequence>MPDGINLRRPPIYGEILHYSPSYGQAFHKFHHLTWTFYRFILPVRVRKGKISRLGEADIDIPLLTPVQPRQEG</sequence>
<comment type="caution">
    <text evidence="1">The sequence shown here is derived from an EMBL/GenBank/DDBJ whole genome shotgun (WGS) entry which is preliminary data.</text>
</comment>
<evidence type="ECO:0000313" key="2">
    <source>
        <dbReference type="Proteomes" id="UP000053573"/>
    </source>
</evidence>
<accession>A0A0H1BGL4</accession>
<protein>
    <submittedName>
        <fullName evidence="1">Uncharacterized protein</fullName>
    </submittedName>
</protein>
<keyword evidence="2" id="KW-1185">Reference proteome</keyword>
<evidence type="ECO:0000313" key="1">
    <source>
        <dbReference type="EMBL" id="KLJ10187.1"/>
    </source>
</evidence>
<dbReference type="Proteomes" id="UP000053573">
    <property type="component" value="Unassembled WGS sequence"/>
</dbReference>
<reference evidence="2" key="1">
    <citation type="journal article" date="2015" name="PLoS Genet.">
        <title>The dynamic genome and transcriptome of the human fungal pathogen Blastomyces and close relative Emmonsia.</title>
        <authorList>
            <person name="Munoz J.F."/>
            <person name="Gauthier G.M."/>
            <person name="Desjardins C.A."/>
            <person name="Gallo J.E."/>
            <person name="Holder J."/>
            <person name="Sullivan T.D."/>
            <person name="Marty A.J."/>
            <person name="Carmen J.C."/>
            <person name="Chen Z."/>
            <person name="Ding L."/>
            <person name="Gujja S."/>
            <person name="Magrini V."/>
            <person name="Misas E."/>
            <person name="Mitreva M."/>
            <person name="Priest M."/>
            <person name="Saif S."/>
            <person name="Whiston E.A."/>
            <person name="Young S."/>
            <person name="Zeng Q."/>
            <person name="Goldman W.E."/>
            <person name="Mardis E.R."/>
            <person name="Taylor J.W."/>
            <person name="McEwen J.G."/>
            <person name="Clay O.K."/>
            <person name="Klein B.S."/>
            <person name="Cuomo C.A."/>
        </authorList>
    </citation>
    <scope>NUCLEOTIDE SEQUENCE [LARGE SCALE GENOMIC DNA]</scope>
    <source>
        <strain evidence="2">UAMH 139</strain>
    </source>
</reference>
<name>A0A0H1BGL4_9EURO</name>
<dbReference type="AlphaFoldDB" id="A0A0H1BGL4"/>
<dbReference type="OrthoDB" id="10491643at2759"/>
<dbReference type="EMBL" id="LDEV01002135">
    <property type="protein sequence ID" value="KLJ10187.1"/>
    <property type="molecule type" value="Genomic_DNA"/>
</dbReference>
<proteinExistence type="predicted"/>
<gene>
    <name evidence="1" type="ORF">EMPG_09888</name>
</gene>
<organism evidence="1 2">
    <name type="scientific">Blastomyces silverae</name>
    <dbReference type="NCBI Taxonomy" id="2060906"/>
    <lineage>
        <taxon>Eukaryota</taxon>
        <taxon>Fungi</taxon>
        <taxon>Dikarya</taxon>
        <taxon>Ascomycota</taxon>
        <taxon>Pezizomycotina</taxon>
        <taxon>Eurotiomycetes</taxon>
        <taxon>Eurotiomycetidae</taxon>
        <taxon>Onygenales</taxon>
        <taxon>Ajellomycetaceae</taxon>
        <taxon>Blastomyces</taxon>
    </lineage>
</organism>